<sequence>MEGKKISSAKIFINDTEIDRTIEKLNEIKQLITEINSLNLPVPGMEGRTLCTKDVIKRFGISPNTAAAIFHAEDSPAYKVGVQWFIEEDELIDYLKKNTRKERELKAV</sequence>
<protein>
    <submittedName>
        <fullName evidence="1">Helix-turn-helix domain-containing protein</fullName>
    </submittedName>
</protein>
<organism evidence="1 2">
    <name type="scientific">Blautia caccae</name>
    <dbReference type="NCBI Taxonomy" id="3133175"/>
    <lineage>
        <taxon>Bacteria</taxon>
        <taxon>Bacillati</taxon>
        <taxon>Bacillota</taxon>
        <taxon>Clostridia</taxon>
        <taxon>Lachnospirales</taxon>
        <taxon>Lachnospiraceae</taxon>
        <taxon>Blautia</taxon>
    </lineage>
</organism>
<evidence type="ECO:0000313" key="1">
    <source>
        <dbReference type="EMBL" id="MEQ2433444.1"/>
    </source>
</evidence>
<evidence type="ECO:0000313" key="2">
    <source>
        <dbReference type="Proteomes" id="UP001457898"/>
    </source>
</evidence>
<gene>
    <name evidence="1" type="ORF">WMO65_20840</name>
</gene>
<dbReference type="Proteomes" id="UP001457898">
    <property type="component" value="Unassembled WGS sequence"/>
</dbReference>
<dbReference type="EMBL" id="JBBMFP010000024">
    <property type="protein sequence ID" value="MEQ2433444.1"/>
    <property type="molecule type" value="Genomic_DNA"/>
</dbReference>
<name>A0ABV1DSU2_9FIRM</name>
<dbReference type="RefSeq" id="WP_349064649.1">
    <property type="nucleotide sequence ID" value="NZ_JBBMFP010000024.1"/>
</dbReference>
<comment type="caution">
    <text evidence="1">The sequence shown here is derived from an EMBL/GenBank/DDBJ whole genome shotgun (WGS) entry which is preliminary data.</text>
</comment>
<accession>A0ABV1DSU2</accession>
<keyword evidence="2" id="KW-1185">Reference proteome</keyword>
<proteinExistence type="predicted"/>
<reference evidence="1 2" key="1">
    <citation type="submission" date="2024-03" db="EMBL/GenBank/DDBJ databases">
        <title>Human intestinal bacterial collection.</title>
        <authorList>
            <person name="Pauvert C."/>
            <person name="Hitch T.C.A."/>
            <person name="Clavel T."/>
        </authorList>
    </citation>
    <scope>NUCLEOTIDE SEQUENCE [LARGE SCALE GENOMIC DNA]</scope>
    <source>
        <strain evidence="1 2">CLA-SR-H028</strain>
    </source>
</reference>